<dbReference type="PROSITE" id="PS00028">
    <property type="entry name" value="ZINC_FINGER_C2H2_1"/>
    <property type="match status" value="1"/>
</dbReference>
<feature type="domain" description="C2H2-type" evidence="2">
    <location>
        <begin position="18"/>
        <end position="38"/>
    </location>
</feature>
<feature type="region of interest" description="Disordered" evidence="1">
    <location>
        <begin position="96"/>
        <end position="216"/>
    </location>
</feature>
<feature type="compositionally biased region" description="Basic and acidic residues" evidence="1">
    <location>
        <begin position="96"/>
        <end position="111"/>
    </location>
</feature>
<sequence length="436" mass="49425">MLLNLQKKRKEPVFTHYCDTCDRGFKNKEKYEEHISQHRQCTEDGCSFSAHEKLVQIHWRNMHSPGAKRIKLDTPEEIAKWREERRKNYPTLANIEKKKRQEMEKEQRGEVLKTPSLGTKMKGMWKPPQPEHSKQQRRGRRHANRFWKKSRNAPKDQVLTPNAPTSAATGRDPNEVGKEPSGEAHLSARDVDPLSILASNDPDSDKEIGSANDPPLGISVVPKQVTSALSSLVASYGGMSESESEAEEHGKNATKTLKENQVVLKSISQSSNIPQSSKDIGKKEAANHIDTMLRRQDPHKVHASGPKRQRKAFVPNCRRRPTLLEMLLAKDIRHERNVILQCIRYILQTDIFGLHSQTDPTAHLETRQPSHNGEEPVEGRPNESNSSHSSDSGLAKHNLLLEGQDKESSFEPQISQSLHATDEEIWETVEMCSKEN</sequence>
<name>A0A9Q0XQI6_9SAUR</name>
<organism evidence="3 4">
    <name type="scientific">Phrynocephalus forsythii</name>
    <dbReference type="NCBI Taxonomy" id="171643"/>
    <lineage>
        <taxon>Eukaryota</taxon>
        <taxon>Metazoa</taxon>
        <taxon>Chordata</taxon>
        <taxon>Craniata</taxon>
        <taxon>Vertebrata</taxon>
        <taxon>Euteleostomi</taxon>
        <taxon>Lepidosauria</taxon>
        <taxon>Squamata</taxon>
        <taxon>Bifurcata</taxon>
        <taxon>Unidentata</taxon>
        <taxon>Episquamata</taxon>
        <taxon>Toxicofera</taxon>
        <taxon>Iguania</taxon>
        <taxon>Acrodonta</taxon>
        <taxon>Agamidae</taxon>
        <taxon>Agaminae</taxon>
        <taxon>Phrynocephalus</taxon>
    </lineage>
</organism>
<dbReference type="InterPro" id="IPR039136">
    <property type="entry name" value="NUFIP1-like"/>
</dbReference>
<evidence type="ECO:0000313" key="3">
    <source>
        <dbReference type="EMBL" id="KAJ7324525.1"/>
    </source>
</evidence>
<feature type="region of interest" description="Disordered" evidence="1">
    <location>
        <begin position="362"/>
        <end position="422"/>
    </location>
</feature>
<dbReference type="Proteomes" id="UP001142489">
    <property type="component" value="Unassembled WGS sequence"/>
</dbReference>
<comment type="caution">
    <text evidence="3">The sequence shown here is derived from an EMBL/GenBank/DDBJ whole genome shotgun (WGS) entry which is preliminary data.</text>
</comment>
<gene>
    <name evidence="3" type="ORF">JRQ81_017545</name>
</gene>
<proteinExistence type="predicted"/>
<feature type="compositionally biased region" description="Basic and acidic residues" evidence="1">
    <location>
        <begin position="172"/>
        <end position="192"/>
    </location>
</feature>
<dbReference type="AlphaFoldDB" id="A0A9Q0XQI6"/>
<dbReference type="InterPro" id="IPR013087">
    <property type="entry name" value="Znf_C2H2_type"/>
</dbReference>
<dbReference type="InterPro" id="IPR019496">
    <property type="entry name" value="NUFIP1_cons_dom"/>
</dbReference>
<dbReference type="PANTHER" id="PTHR13309">
    <property type="entry name" value="NUCLEAR FRAGILE X MENTAL RETARDATION PROTEIN INTERACTING PROTEIN 1"/>
    <property type="match status" value="1"/>
</dbReference>
<evidence type="ECO:0000259" key="2">
    <source>
        <dbReference type="PROSITE" id="PS00028"/>
    </source>
</evidence>
<protein>
    <recommendedName>
        <fullName evidence="2">C2H2-type domain-containing protein</fullName>
    </recommendedName>
</protein>
<keyword evidence="4" id="KW-1185">Reference proteome</keyword>
<dbReference type="Pfam" id="PF10453">
    <property type="entry name" value="NUFIP1"/>
    <property type="match status" value="1"/>
</dbReference>
<evidence type="ECO:0000313" key="4">
    <source>
        <dbReference type="Proteomes" id="UP001142489"/>
    </source>
</evidence>
<evidence type="ECO:0000256" key="1">
    <source>
        <dbReference type="SAM" id="MobiDB-lite"/>
    </source>
</evidence>
<reference evidence="3" key="1">
    <citation type="journal article" date="2023" name="DNA Res.">
        <title>Chromosome-level genome assembly of Phrynocephalus forsythii using third-generation DNA sequencing and Hi-C analysis.</title>
        <authorList>
            <person name="Qi Y."/>
            <person name="Zhao W."/>
            <person name="Zhao Y."/>
            <person name="Niu C."/>
            <person name="Cao S."/>
            <person name="Zhang Y."/>
        </authorList>
    </citation>
    <scope>NUCLEOTIDE SEQUENCE</scope>
    <source>
        <tissue evidence="3">Muscle</tissue>
    </source>
</reference>
<dbReference type="GO" id="GO:0003723">
    <property type="term" value="F:RNA binding"/>
    <property type="evidence" value="ECO:0007669"/>
    <property type="project" value="InterPro"/>
</dbReference>
<dbReference type="EMBL" id="JAPFRF010000008">
    <property type="protein sequence ID" value="KAJ7324525.1"/>
    <property type="molecule type" value="Genomic_DNA"/>
</dbReference>
<dbReference type="GO" id="GO:0000492">
    <property type="term" value="P:box C/D snoRNP assembly"/>
    <property type="evidence" value="ECO:0007669"/>
    <property type="project" value="TreeGrafter"/>
</dbReference>
<feature type="compositionally biased region" description="Basic residues" evidence="1">
    <location>
        <begin position="135"/>
        <end position="152"/>
    </location>
</feature>
<feature type="compositionally biased region" description="Polar residues" evidence="1">
    <location>
        <begin position="410"/>
        <end position="419"/>
    </location>
</feature>
<dbReference type="SMART" id="SM00355">
    <property type="entry name" value="ZnF_C2H2"/>
    <property type="match status" value="2"/>
</dbReference>
<dbReference type="PANTHER" id="PTHR13309:SF0">
    <property type="entry name" value="FMR1-INTERACTING PROTEIN NUFIP1"/>
    <property type="match status" value="1"/>
</dbReference>
<accession>A0A9Q0XQI6</accession>
<feature type="compositionally biased region" description="Polar residues" evidence="1">
    <location>
        <begin position="159"/>
        <end position="168"/>
    </location>
</feature>
<feature type="compositionally biased region" description="Basic and acidic residues" evidence="1">
    <location>
        <begin position="362"/>
        <end position="381"/>
    </location>
</feature>
<dbReference type="OrthoDB" id="273070at2759"/>
<dbReference type="GO" id="GO:0005634">
    <property type="term" value="C:nucleus"/>
    <property type="evidence" value="ECO:0007669"/>
    <property type="project" value="TreeGrafter"/>
</dbReference>